<evidence type="ECO:0000313" key="2">
    <source>
        <dbReference type="Proteomes" id="UP000799755"/>
    </source>
</evidence>
<protein>
    <submittedName>
        <fullName evidence="1">Uncharacterized protein</fullName>
    </submittedName>
</protein>
<comment type="caution">
    <text evidence="1">The sequence shown here is derived from an EMBL/GenBank/DDBJ whole genome shotgun (WGS) entry which is preliminary data.</text>
</comment>
<keyword evidence="2" id="KW-1185">Reference proteome</keyword>
<name>A0ACB6R5B0_9PLEO</name>
<gene>
    <name evidence="1" type="ORF">BDR25DRAFT_340918</name>
</gene>
<sequence length="3638" mass="399543">METHHISVTETTPTPVAIKSEEISKPTLAVNIVSLGNGYQTPAEELQQSAIIFMKKNADNESADELDAISEARDEPLGIQTETPGAKALEAAADDALARVEHEIGVWILIGLYIRVALGDIGPFESDSFLPIIESCVPELVAALDGASLRILKLIVDLVIQKLPVRDVPDNDRGFLVSYYKALSKRQNFFAHMLARSFESLTPPPIEPEPSSIWVYIQDFISKPLQSDSLLEYSAGEIADAAILAWIKAPPLKEILLFSAFCSRPPTVPGWTLPPRVNCSSHWSIFTIFAGETHFLDVSESTEGQTTQTPFPTTVETHVTACESWTVDAFNVIITNANGVECRLEIGEGIWENDGSKSWTLRWQDHLGQLWGFSATEKSISLDRISNSKFKEIHWSFKGTDGIVSPNMDPSWTFMCGWLPSRTLPFSWTTTTQSSNIAMFFKPLISNIEIFNSTTLGDILAIFFPGNEVYQALFHRLPQPIAGFCSTTTRLSFSDIDVKYLHTPTGNLAIKRINIPIPLEEVADSNSLISLCGAQMSVSDLNLVIEIPGTEAAKLVLILSAETALRDSEMALQFEFELVGTRSRSVVVRIDECVSLLDLISLFPKASLHLLKIPFELETGNPSNNAINQMFDRTAETCAKTDSSHSMRMLDTSVLSRIVDNPAREPGQLYDPLHPFSLIQPKEESSSSKASMPSSIQLHHITISAPTSEMSAESGALRLAANAFWDRWKSIISKKILPSWTVEPVEISFSPRGNTSQKGEEDLEFEAKIKITIEVSSSGENSFSNAETEADYILSWGQDPEAGPREEDDITFDLDLSSEVEELEDDVRKAPVLPAPSRLYLTLNARYQHLHAGFSSDFTISPSSGGMISVAQMLGVMPVGNISKILADSSLPGIISMTKLHLRRFWSPVASPGETEEYARWTIEAEASTLSLLPRILAVENASVHIVNALENFSCTGHGFARIGKLRKLVEVSFEMPGPKKHGSIIIGSPLGLLLADLLEVFNLSGCGDFPLIGKVLDIELLRVEVAFRWDSISSTFKVAGLSCNIRAIDELVMDNLTLTQLTARLSYSKEACFHEIKDEHGENTDTYVFTATASTMEDNLDVFVDWNSCNELLIKARFQPTAPIDLPKIVGHFHNGLSWPPFPFLDQARFIEGRTCLSATGKELWTDMFESAFGDLFASSIDTLATQFEMELGDTHIIWQTRKLGILLKFGSSKSMTFLALLRLIIGPDIFDSIFSFLDDLLLDSGQIMITDHLRWFIPCINFRGPRMALSFSMTSIGDCDIKLAFEALEDVRSLELLAEVFPVSISTVPPLLSQLYFQNGTMSCVYSEQGVSVSGFTATLASSQFNANATLLQDCFELRVFPRNDLTAINVLELLRPGLGPIRLPLLQNLQFIKANMSVKMNGDIRFINWALKLSTPHLDVTLAAQEDTQAIVIKIKPTAPYTLTMIVADIVLPNTILGLESFCQKFNASIDSVTIVMKFDDCGVHLEAFDIIVSNESSINLHGIMLRAPRIQYRIRNDIIPPSRSGDTATDCGPDAHVGTATIPSTDNRNPDLPSCFFIGNVDIGADRMVLQISLPLNGPTAGSLAFSLVPLPGTSISTSSLCSLTGASASFLAEPKGFVFPSELQIEGILGSISLGNEGMIRIESLKAGVRLGRSLPLISTPKIQLSNPTLFLNYAEQRDLAFQLSAQLVIGEVSLRVAYSRGEDGSDWFTCEPETIAEAVPFNFSSLLDLVGLDVDSYVLPPVLVGRPSLEFDTLKLSLPQTGRLKLAVSGTTVWKMNIGGMSINLEQISVDLEFVPMADIVPMNCNISLSGDVCLGDIISRAKLELRTDRKPCLTATLQNPSNGVGNINLEAVLAGAGRITSSGDSMLPDALKSFEMDTIGLTLEADFENSSICLSGHFGDFGSGIFRRVPSTFGSHQSIIALSTKNAATLWPSLWSNIKTVVRDTEVALVILSHATKIPFLEALISEDPGMEIAKPYWPLIEFLQRKQRAEQLKNVGPGALIAASVRLAGSNPPTAAPFRTLTSTLEESPDAAMTLFANISPSPEDSIVEVSFQGLRLLGGCITLWGNGQYDFKNEKLTAYAFIKIKHETIEEPLKFRVNVTIDDRKVTFESPDDITFREPVVAHFKVMKRLEIRNIRVSGRTMASALRVDSASIPSPNPSSMVPQSLFLILQGEAHVGKHVATGSILLPGGKPKAAAIEFTPETKIPISEWIESLFGSKVDVPKMELSGLNMAYSLSNDIIKYEETGLELRPGYHVRATVTIFGKIFNTAIEMSEDGHGFTLTSTCDGAIDLGIVQLTPLAGPASQASAMGPMITLTKTSNAVDFQFHSGLTLFGCEGHSLRLSYKDSKFAGEATYKGWLFGIENPKFDLSFSESGECGTGDFTLLQNLPGKDLAEGIKSASTRDKGCKCGQLELPLDDAECNVRFSLRLPFADHRVSKELFKLFAKVSVGISIGKFSTTIDLGNLEVPIPFPISKESLPEALEQTTRKNLEKIGEQILRQKRKFAGLVGALIAKGLSKRTTEQLICRKVKSKELVKHAISTTLAVASVSGVAASAVSTAVGASLSLGTGAIGAFTGPIGTVFTTYLIASTAVRAITTPISIAMGTSGVGIKLGFLLTAPVRKTVKGVAGSVPLNDDDSTDSDTDGEGEDFASARDEMNRMYKQRETEILEDQRRQQATLQEVKKKIEGMLVLSGPPRLEYVVDDENRSCAMHVDWSAVLPKEEGFDFDDYQGFSWDVEIGPKDTPEGPITRTTVGETTWTSYPDEKYLQSRTMYAKVRARFTARCEDESEDFVASAWTTTYAHRLQMLNVPEEVHLTITKELKALVLEISPCISTTVTHRVQLISKLKNGTTGEIRETTVSEITLSGTKITIPLLSLNIIEPCDLLAKVSQVATDPSTNEADSFPIQSAETLEVRHCEMQTQSTLLGEELTLTCIAAEEIKGMLYAHKDRQWRTLDLFASPTSLLYLDEEAMKSELYLIPEPDYERGIIYLPYPIKPEALAVPIDAPIIQDSSFLSLEERRLHLSLLVDPPQLDHESIHYFVVTGLHKNTFDQGVHTFKSHPAENDKLNVKFVIDLHEPRPKSVSVCAIVVNDNGEHVRSKPSLEFPIHVPMGESAFPFHALLRADGSLLVSWVRTEASGIAWEKMKVAIFNSSGFDIENATVSFNEGQAVFRKDVMMNVKGTDILIRIFPTTPHTHGQLSFSSFHIPETWSATPPAQALPGADIVSPIGNFATIVCQYQSDLYTRIFFTADNGNIVQTYRKHKSKITSKAITFKHENWKVKYLRHSGNAIRGGSNIAATAYQGNGKEKWMELFWVGPKGKLECEISKDGGKHFEKFKFDREWNKEGIASMEKGGAVLTDTVAGRRYLCWITAKGGLQCIYRLSRTPVWTQPESVAPDGSVDIAAGGGMCWVCFGVLEVHAGLAFIAPDGAVKLAEYREHGSDDESNNGNSARWQVSEIADPGTANPSSAISAYLLHDKNASNMIFFASPDGALCGLYKNTSRRVWEPIRPFAASKTLHPRSNILLRETYNPGNLSRQQCIQVWYRGEDESLRCTEAWIKDNMFEKSQDVEGLVWSEREVLQGLDEVLRGRWVGAVDRGRSLRHESVGKARWVFGQRCDGRIEAVEIGV</sequence>
<reference evidence="1" key="1">
    <citation type="journal article" date="2020" name="Stud. Mycol.">
        <title>101 Dothideomycetes genomes: a test case for predicting lifestyles and emergence of pathogens.</title>
        <authorList>
            <person name="Haridas S."/>
            <person name="Albert R."/>
            <person name="Binder M."/>
            <person name="Bloem J."/>
            <person name="Labutti K."/>
            <person name="Salamov A."/>
            <person name="Andreopoulos B."/>
            <person name="Baker S."/>
            <person name="Barry K."/>
            <person name="Bills G."/>
            <person name="Bluhm B."/>
            <person name="Cannon C."/>
            <person name="Castanera R."/>
            <person name="Culley D."/>
            <person name="Daum C."/>
            <person name="Ezra D."/>
            <person name="Gonzalez J."/>
            <person name="Henrissat B."/>
            <person name="Kuo A."/>
            <person name="Liang C."/>
            <person name="Lipzen A."/>
            <person name="Lutzoni F."/>
            <person name="Magnuson J."/>
            <person name="Mondo S."/>
            <person name="Nolan M."/>
            <person name="Ohm R."/>
            <person name="Pangilinan J."/>
            <person name="Park H.-J."/>
            <person name="Ramirez L."/>
            <person name="Alfaro M."/>
            <person name="Sun H."/>
            <person name="Tritt A."/>
            <person name="Yoshinaga Y."/>
            <person name="Zwiers L.-H."/>
            <person name="Turgeon B."/>
            <person name="Goodwin S."/>
            <person name="Spatafora J."/>
            <person name="Crous P."/>
            <person name="Grigoriev I."/>
        </authorList>
    </citation>
    <scope>NUCLEOTIDE SEQUENCE</scope>
    <source>
        <strain evidence="1">ATCC 200398</strain>
    </source>
</reference>
<dbReference type="Proteomes" id="UP000799755">
    <property type="component" value="Unassembled WGS sequence"/>
</dbReference>
<accession>A0ACB6R5B0</accession>
<evidence type="ECO:0000313" key="1">
    <source>
        <dbReference type="EMBL" id="KAF2474463.1"/>
    </source>
</evidence>
<dbReference type="EMBL" id="MU003498">
    <property type="protein sequence ID" value="KAF2474463.1"/>
    <property type="molecule type" value="Genomic_DNA"/>
</dbReference>
<proteinExistence type="predicted"/>
<organism evidence="1 2">
    <name type="scientific">Lindgomyces ingoldianus</name>
    <dbReference type="NCBI Taxonomy" id="673940"/>
    <lineage>
        <taxon>Eukaryota</taxon>
        <taxon>Fungi</taxon>
        <taxon>Dikarya</taxon>
        <taxon>Ascomycota</taxon>
        <taxon>Pezizomycotina</taxon>
        <taxon>Dothideomycetes</taxon>
        <taxon>Pleosporomycetidae</taxon>
        <taxon>Pleosporales</taxon>
        <taxon>Lindgomycetaceae</taxon>
        <taxon>Lindgomyces</taxon>
    </lineage>
</organism>